<keyword evidence="11" id="KW-1207">Sterol metabolism</keyword>
<evidence type="ECO:0000256" key="3">
    <source>
        <dbReference type="ARBA" id="ARBA00022516"/>
    </source>
</evidence>
<keyword evidence="7 13" id="KW-1133">Transmembrane helix</keyword>
<evidence type="ECO:0000256" key="10">
    <source>
        <dbReference type="ARBA" id="ARBA00023136"/>
    </source>
</evidence>
<keyword evidence="14" id="KW-0732">Signal</keyword>
<dbReference type="Proteomes" id="UP000265200">
    <property type="component" value="Chromosome 22"/>
</dbReference>
<keyword evidence="12" id="KW-0753">Steroid metabolism</keyword>
<keyword evidence="3" id="KW-0444">Lipid biosynthesis</keyword>
<evidence type="ECO:0000256" key="6">
    <source>
        <dbReference type="ARBA" id="ARBA00022955"/>
    </source>
</evidence>
<accession>A0A3P9IYU9</accession>
<feature type="transmembrane region" description="Helical" evidence="13">
    <location>
        <begin position="50"/>
        <end position="69"/>
    </location>
</feature>
<dbReference type="GO" id="GO:0016126">
    <property type="term" value="P:sterol biosynthetic process"/>
    <property type="evidence" value="ECO:0007669"/>
    <property type="project" value="UniProtKB-KW"/>
</dbReference>
<reference key="1">
    <citation type="journal article" date="2007" name="Nature">
        <title>The medaka draft genome and insights into vertebrate genome evolution.</title>
        <authorList>
            <person name="Kasahara M."/>
            <person name="Naruse K."/>
            <person name="Sasaki S."/>
            <person name="Nakatani Y."/>
            <person name="Qu W."/>
            <person name="Ahsan B."/>
            <person name="Yamada T."/>
            <person name="Nagayasu Y."/>
            <person name="Doi K."/>
            <person name="Kasai Y."/>
            <person name="Jindo T."/>
            <person name="Kobayashi D."/>
            <person name="Shimada A."/>
            <person name="Toyoda A."/>
            <person name="Kuroki Y."/>
            <person name="Fujiyama A."/>
            <person name="Sasaki T."/>
            <person name="Shimizu A."/>
            <person name="Asakawa S."/>
            <person name="Shimizu N."/>
            <person name="Hashimoto S."/>
            <person name="Yang J."/>
            <person name="Lee Y."/>
            <person name="Matsushima K."/>
            <person name="Sugano S."/>
            <person name="Sakaizumi M."/>
            <person name="Narita T."/>
            <person name="Ohishi K."/>
            <person name="Haga S."/>
            <person name="Ohta F."/>
            <person name="Nomoto H."/>
            <person name="Nogata K."/>
            <person name="Morishita T."/>
            <person name="Endo T."/>
            <person name="Shin-I T."/>
            <person name="Takeda H."/>
            <person name="Morishita S."/>
            <person name="Kohara Y."/>
        </authorList>
    </citation>
    <scope>NUCLEOTIDE SEQUENCE [LARGE SCALE GENOMIC DNA]</scope>
    <source>
        <strain>Hd-rR</strain>
    </source>
</reference>
<sequence>MSRFLNVLRSWLVMVSVIAMGNTVQSFRDHSFLSEKLYTGTPEFVNGLQARTFGIWTLLSSIIRCACAIDIQNRTLYHITLWTFVLALGHFLSEAFIYKTAPLTIGVMAPLIVASEYKKSKWSKMIIIYWGERKIPSHLKLWKLVSCHKSAYSK</sequence>
<comment type="similarity">
    <text evidence="2">Belongs to the ERG28 family.</text>
</comment>
<dbReference type="InterPro" id="IPR005352">
    <property type="entry name" value="Erg28"/>
</dbReference>
<organism evidence="15 16">
    <name type="scientific">Oryzias latipes</name>
    <name type="common">Japanese rice fish</name>
    <name type="synonym">Japanese killifish</name>
    <dbReference type="NCBI Taxonomy" id="8090"/>
    <lineage>
        <taxon>Eukaryota</taxon>
        <taxon>Metazoa</taxon>
        <taxon>Chordata</taxon>
        <taxon>Craniata</taxon>
        <taxon>Vertebrata</taxon>
        <taxon>Euteleostomi</taxon>
        <taxon>Actinopterygii</taxon>
        <taxon>Neopterygii</taxon>
        <taxon>Teleostei</taxon>
        <taxon>Neoteleostei</taxon>
        <taxon>Acanthomorphata</taxon>
        <taxon>Ovalentaria</taxon>
        <taxon>Atherinomorphae</taxon>
        <taxon>Beloniformes</taxon>
        <taxon>Adrianichthyidae</taxon>
        <taxon>Oryziinae</taxon>
        <taxon>Oryzias</taxon>
    </lineage>
</organism>
<dbReference type="PANTHER" id="PTHR15451">
    <property type="entry name" value="ERGOSTEROL BIOSYNTHETIC PROTEIN 28-RELATED"/>
    <property type="match status" value="1"/>
</dbReference>
<evidence type="ECO:0000256" key="9">
    <source>
        <dbReference type="ARBA" id="ARBA00023098"/>
    </source>
</evidence>
<evidence type="ECO:0000256" key="7">
    <source>
        <dbReference type="ARBA" id="ARBA00022989"/>
    </source>
</evidence>
<keyword evidence="9" id="KW-0443">Lipid metabolism</keyword>
<keyword evidence="4 13" id="KW-0812">Transmembrane</keyword>
<evidence type="ECO:0000313" key="15">
    <source>
        <dbReference type="Ensembl" id="ENSORLP00015025033.1"/>
    </source>
</evidence>
<name>A0A3P9IYU9_ORYLA</name>
<evidence type="ECO:0000256" key="11">
    <source>
        <dbReference type="ARBA" id="ARBA00023166"/>
    </source>
</evidence>
<reference evidence="15 16" key="2">
    <citation type="submission" date="2017-04" db="EMBL/GenBank/DDBJ databases">
        <title>CpG methylation of centromeres and impact of large insertions on vertebrate speciation.</title>
        <authorList>
            <person name="Ichikawa K."/>
            <person name="Yoshimura J."/>
            <person name="Morishita S."/>
        </authorList>
    </citation>
    <scope>NUCLEOTIDE SEQUENCE</scope>
    <source>
        <strain evidence="15 16">HSOK</strain>
    </source>
</reference>
<keyword evidence="10 13" id="KW-0472">Membrane</keyword>
<evidence type="ECO:0000256" key="2">
    <source>
        <dbReference type="ARBA" id="ARBA00005377"/>
    </source>
</evidence>
<feature type="chain" id="PRO_5018277906" evidence="14">
    <location>
        <begin position="27"/>
        <end position="154"/>
    </location>
</feature>
<reference evidence="15" key="4">
    <citation type="submission" date="2025-09" db="UniProtKB">
        <authorList>
            <consortium name="Ensembl"/>
        </authorList>
    </citation>
    <scope>IDENTIFICATION</scope>
    <source>
        <strain evidence="15">HSOK</strain>
    </source>
</reference>
<protein>
    <submittedName>
        <fullName evidence="15">Ergosterol biosynthesis 28 homolog</fullName>
    </submittedName>
</protein>
<feature type="signal peptide" evidence="14">
    <location>
        <begin position="1"/>
        <end position="26"/>
    </location>
</feature>
<dbReference type="Pfam" id="PF03694">
    <property type="entry name" value="Erg28"/>
    <property type="match status" value="1"/>
</dbReference>
<dbReference type="GO" id="GO:0005789">
    <property type="term" value="C:endoplasmic reticulum membrane"/>
    <property type="evidence" value="ECO:0007669"/>
    <property type="project" value="UniProtKB-SubCell"/>
</dbReference>
<keyword evidence="5" id="KW-0256">Endoplasmic reticulum</keyword>
<evidence type="ECO:0000313" key="16">
    <source>
        <dbReference type="Proteomes" id="UP000265200"/>
    </source>
</evidence>
<dbReference type="Ensembl" id="ENSORLT00015006414.1">
    <property type="protein sequence ID" value="ENSORLP00015025033.1"/>
    <property type="gene ID" value="ENSORLG00015005945.1"/>
</dbReference>
<dbReference type="AlphaFoldDB" id="A0A3P9IYU9"/>
<feature type="transmembrane region" description="Helical" evidence="13">
    <location>
        <begin position="76"/>
        <end position="92"/>
    </location>
</feature>
<evidence type="ECO:0000256" key="1">
    <source>
        <dbReference type="ARBA" id="ARBA00004477"/>
    </source>
</evidence>
<evidence type="ECO:0000256" key="12">
    <source>
        <dbReference type="ARBA" id="ARBA00023221"/>
    </source>
</evidence>
<evidence type="ECO:0000256" key="13">
    <source>
        <dbReference type="SAM" id="Phobius"/>
    </source>
</evidence>
<proteinExistence type="inferred from homology"/>
<comment type="subcellular location">
    <subcellularLocation>
        <location evidence="1">Endoplasmic reticulum membrane</location>
        <topology evidence="1">Multi-pass membrane protein</topology>
    </subcellularLocation>
</comment>
<keyword evidence="8" id="KW-0756">Sterol biosynthesis</keyword>
<evidence type="ECO:0000256" key="14">
    <source>
        <dbReference type="SAM" id="SignalP"/>
    </source>
</evidence>
<reference evidence="15" key="3">
    <citation type="submission" date="2025-08" db="UniProtKB">
        <authorList>
            <consortium name="Ensembl"/>
        </authorList>
    </citation>
    <scope>IDENTIFICATION</scope>
    <source>
        <strain evidence="15">HSOK</strain>
    </source>
</reference>
<dbReference type="PANTHER" id="PTHR15451:SF19">
    <property type="entry name" value="ERGOSTEROL BIOSYNTHETIC PROTEIN 28 HOMOLOG"/>
    <property type="match status" value="1"/>
</dbReference>
<evidence type="ECO:0000256" key="4">
    <source>
        <dbReference type="ARBA" id="ARBA00022692"/>
    </source>
</evidence>
<evidence type="ECO:0000256" key="5">
    <source>
        <dbReference type="ARBA" id="ARBA00022824"/>
    </source>
</evidence>
<keyword evidence="6" id="KW-0752">Steroid biosynthesis</keyword>
<evidence type="ECO:0000256" key="8">
    <source>
        <dbReference type="ARBA" id="ARBA00023011"/>
    </source>
</evidence>